<evidence type="ECO:0000256" key="3">
    <source>
        <dbReference type="ARBA" id="ARBA00001522"/>
    </source>
</evidence>
<keyword evidence="12" id="KW-0067">ATP-binding</keyword>
<evidence type="ECO:0000256" key="4">
    <source>
        <dbReference type="ARBA" id="ARBA00003889"/>
    </source>
</evidence>
<dbReference type="Gene3D" id="3.40.50.1240">
    <property type="entry name" value="Phosphoglycerate mutase-like"/>
    <property type="match status" value="1"/>
</dbReference>
<dbReference type="NCBIfam" id="NF004469">
    <property type="entry name" value="PRK05800.1"/>
    <property type="match status" value="1"/>
</dbReference>
<evidence type="ECO:0000256" key="9">
    <source>
        <dbReference type="ARBA" id="ARBA00022679"/>
    </source>
</evidence>
<keyword evidence="10" id="KW-0547">Nucleotide-binding</keyword>
<dbReference type="PANTHER" id="PTHR34848:SF1">
    <property type="entry name" value="BIFUNCTIONAL ADENOSYLCOBALAMIN BIOSYNTHESIS PROTEIN COBU"/>
    <property type="match status" value="1"/>
</dbReference>
<reference evidence="15 16" key="1">
    <citation type="submission" date="2023-08" db="EMBL/GenBank/DDBJ databases">
        <title>Genome sequence of Thermaerobacter compostii strain Ins1, a spore-forming filamentous bacterium isolated from a deep geothermal reservoir.</title>
        <authorList>
            <person name="Bregnard D."/>
            <person name="Gonzalez D."/>
            <person name="Junier P."/>
        </authorList>
    </citation>
    <scope>NUCLEOTIDE SEQUENCE [LARGE SCALE GENOMIC DNA]</scope>
    <source>
        <strain evidence="15 16">Ins1</strain>
    </source>
</reference>
<evidence type="ECO:0000313" key="15">
    <source>
        <dbReference type="EMBL" id="WPD18713.1"/>
    </source>
</evidence>
<dbReference type="Gene3D" id="3.40.50.300">
    <property type="entry name" value="P-loop containing nucleotide triphosphate hydrolases"/>
    <property type="match status" value="1"/>
</dbReference>
<keyword evidence="11 15" id="KW-0418">Kinase</keyword>
<keyword evidence="9 15" id="KW-0808">Transferase</keyword>
<dbReference type="EMBL" id="CP132508">
    <property type="protein sequence ID" value="WPD18713.1"/>
    <property type="molecule type" value="Genomic_DNA"/>
</dbReference>
<dbReference type="Proteomes" id="UP001304683">
    <property type="component" value="Chromosome"/>
</dbReference>
<dbReference type="SMART" id="SM00855">
    <property type="entry name" value="PGAM"/>
    <property type="match status" value="1"/>
</dbReference>
<evidence type="ECO:0000256" key="5">
    <source>
        <dbReference type="ARBA" id="ARBA00004692"/>
    </source>
</evidence>
<organism evidence="15 16">
    <name type="scientific">Thermaerobacter composti</name>
    <dbReference type="NCBI Taxonomy" id="554949"/>
    <lineage>
        <taxon>Bacteria</taxon>
        <taxon>Bacillati</taxon>
        <taxon>Bacillota</taxon>
        <taxon>Clostridia</taxon>
        <taxon>Eubacteriales</taxon>
        <taxon>Clostridiales Family XVII. Incertae Sedis</taxon>
        <taxon>Thermaerobacter</taxon>
    </lineage>
</organism>
<dbReference type="PROSITE" id="PS00175">
    <property type="entry name" value="PG_MUTASE"/>
    <property type="match status" value="1"/>
</dbReference>
<dbReference type="EC" id="3.1.3.73" evidence="14"/>
<keyword evidence="13" id="KW-0342">GTP-binding</keyword>
<dbReference type="CDD" id="cd07067">
    <property type="entry name" value="HP_PGM_like"/>
    <property type="match status" value="1"/>
</dbReference>
<comment type="catalytic activity">
    <reaction evidence="2">
        <text>adenosylcob(III)inamide phosphate + GTP + H(+) = adenosylcob(III)inamide-GDP + diphosphate</text>
        <dbReference type="Rhea" id="RHEA:22712"/>
        <dbReference type="ChEBI" id="CHEBI:15378"/>
        <dbReference type="ChEBI" id="CHEBI:33019"/>
        <dbReference type="ChEBI" id="CHEBI:37565"/>
        <dbReference type="ChEBI" id="CHEBI:58502"/>
        <dbReference type="ChEBI" id="CHEBI:60487"/>
        <dbReference type="EC" id="2.7.7.62"/>
    </reaction>
</comment>
<evidence type="ECO:0000256" key="1">
    <source>
        <dbReference type="ARBA" id="ARBA00000312"/>
    </source>
</evidence>
<comment type="function">
    <text evidence="4">Catalyzes ATP-dependent phosphorylation of adenosylcobinamide and addition of GMP to adenosylcobinamide phosphate.</text>
</comment>
<dbReference type="GO" id="GO:0043752">
    <property type="term" value="F:adenosylcobinamide kinase activity"/>
    <property type="evidence" value="ECO:0007669"/>
    <property type="project" value="UniProtKB-EC"/>
</dbReference>
<dbReference type="CDD" id="cd00544">
    <property type="entry name" value="CobU"/>
    <property type="match status" value="1"/>
</dbReference>
<proteinExistence type="inferred from homology"/>
<dbReference type="GO" id="GO:0008820">
    <property type="term" value="F:cobinamide phosphate guanylyltransferase activity"/>
    <property type="evidence" value="ECO:0007669"/>
    <property type="project" value="UniProtKB-EC"/>
</dbReference>
<evidence type="ECO:0000256" key="8">
    <source>
        <dbReference type="ARBA" id="ARBA00022573"/>
    </source>
</evidence>
<evidence type="ECO:0000256" key="13">
    <source>
        <dbReference type="ARBA" id="ARBA00023134"/>
    </source>
</evidence>
<dbReference type="Pfam" id="PF02283">
    <property type="entry name" value="CobU"/>
    <property type="match status" value="1"/>
</dbReference>
<dbReference type="InterPro" id="IPR027417">
    <property type="entry name" value="P-loop_NTPase"/>
</dbReference>
<dbReference type="InterPro" id="IPR003203">
    <property type="entry name" value="CobU/CobP"/>
</dbReference>
<gene>
    <name evidence="15" type="primary">cobU</name>
    <name evidence="15" type="ORF">Q5761_10150</name>
</gene>
<dbReference type="RefSeq" id="WP_318750514.1">
    <property type="nucleotide sequence ID" value="NZ_CP132508.1"/>
</dbReference>
<dbReference type="InterPro" id="IPR017578">
    <property type="entry name" value="Ribazole_CobC"/>
</dbReference>
<comment type="pathway">
    <text evidence="5">Cofactor biosynthesis; adenosylcobalamin biosynthesis; adenosylcobalamin from cob(II)yrinate a,c-diamide: step 6/7.</text>
</comment>
<evidence type="ECO:0000256" key="12">
    <source>
        <dbReference type="ARBA" id="ARBA00022840"/>
    </source>
</evidence>
<sequence>MRLILIRHGETTWNAQGKLQGWVDIPLTPAGRAQADALARMLACERIDALVTSDLRRAQETAGRIAEPLGLAVRTDPRWRELNFGAWEGKTYAELEQHDAQTFAAWQSDPVTVAPPGGETVARLAGRVDQAVADLRRCHPAGTVVVVTHGGPIRVLLCQVLGVDLRHHHRWAIGPGSLTDIVLGPHGPEVLRVNVAPPTPAVSTPPAAAGVPLHDTRSRLHPVAGNEPAPPDAGLILVLGGARSGKSRFAQRLAARLGGDRVLFVATAEARDAEMARRIAAHRAERPAAWRTVEAPRHTAARIRDELGDARAVLLDCFTLLVSNAMLDSLGAGHGGRSSQGIDAPPGGRAEELPEAAGVAAEQAVVDEVDALLAVAAEIRRPLIVVSNEVGWGLVPPTPVGRLYRDLLGRAHQILARHAAAVYLVVAGIPIPVRE</sequence>
<protein>
    <recommendedName>
        <fullName evidence="14">Alpha-ribazole phosphatase</fullName>
        <ecNumber evidence="14">3.1.3.73</ecNumber>
    </recommendedName>
</protein>
<accession>A0ABZ0QNX0</accession>
<evidence type="ECO:0000256" key="11">
    <source>
        <dbReference type="ARBA" id="ARBA00022777"/>
    </source>
</evidence>
<evidence type="ECO:0000256" key="7">
    <source>
        <dbReference type="ARBA" id="ARBA00007490"/>
    </source>
</evidence>
<comment type="pathway">
    <text evidence="6">Cofactor biosynthesis; adenosylcobalamin biosynthesis; adenosylcobalamin from cob(II)yrinate a,c-diamide: step 5/7.</text>
</comment>
<keyword evidence="16" id="KW-1185">Reference proteome</keyword>
<dbReference type="InterPro" id="IPR013078">
    <property type="entry name" value="His_Pase_superF_clade-1"/>
</dbReference>
<comment type="catalytic activity">
    <reaction evidence="3">
        <text>adenosylcob(III)inamide + GTP = adenosylcob(III)inamide phosphate + GDP + H(+)</text>
        <dbReference type="Rhea" id="RHEA:15765"/>
        <dbReference type="ChEBI" id="CHEBI:2480"/>
        <dbReference type="ChEBI" id="CHEBI:15378"/>
        <dbReference type="ChEBI" id="CHEBI:37565"/>
        <dbReference type="ChEBI" id="CHEBI:58189"/>
        <dbReference type="ChEBI" id="CHEBI:58502"/>
        <dbReference type="EC" id="2.7.1.156"/>
    </reaction>
</comment>
<comment type="catalytic activity">
    <reaction evidence="1">
        <text>adenosylcob(III)inamide + ATP = adenosylcob(III)inamide phosphate + ADP + H(+)</text>
        <dbReference type="Rhea" id="RHEA:15769"/>
        <dbReference type="ChEBI" id="CHEBI:2480"/>
        <dbReference type="ChEBI" id="CHEBI:15378"/>
        <dbReference type="ChEBI" id="CHEBI:30616"/>
        <dbReference type="ChEBI" id="CHEBI:58502"/>
        <dbReference type="ChEBI" id="CHEBI:456216"/>
        <dbReference type="EC" id="2.7.1.156"/>
    </reaction>
</comment>
<evidence type="ECO:0000313" key="16">
    <source>
        <dbReference type="Proteomes" id="UP001304683"/>
    </source>
</evidence>
<keyword evidence="8" id="KW-0169">Cobalamin biosynthesis</keyword>
<evidence type="ECO:0000256" key="2">
    <source>
        <dbReference type="ARBA" id="ARBA00000711"/>
    </source>
</evidence>
<keyword evidence="15" id="KW-0548">Nucleotidyltransferase</keyword>
<dbReference type="SUPFAM" id="SSF53254">
    <property type="entry name" value="Phosphoglycerate mutase-like"/>
    <property type="match status" value="1"/>
</dbReference>
<dbReference type="InterPro" id="IPR001345">
    <property type="entry name" value="PG/BPGM_mutase_AS"/>
</dbReference>
<dbReference type="SUPFAM" id="SSF52540">
    <property type="entry name" value="P-loop containing nucleoside triphosphate hydrolases"/>
    <property type="match status" value="1"/>
</dbReference>
<evidence type="ECO:0000256" key="14">
    <source>
        <dbReference type="NCBIfam" id="TIGR03162"/>
    </source>
</evidence>
<dbReference type="InterPro" id="IPR029033">
    <property type="entry name" value="His_PPase_superfam"/>
</dbReference>
<dbReference type="NCBIfam" id="TIGR03162">
    <property type="entry name" value="ribazole_cobC"/>
    <property type="match status" value="1"/>
</dbReference>
<dbReference type="Pfam" id="PF00300">
    <property type="entry name" value="His_Phos_1"/>
    <property type="match status" value="1"/>
</dbReference>
<evidence type="ECO:0000256" key="10">
    <source>
        <dbReference type="ARBA" id="ARBA00022741"/>
    </source>
</evidence>
<dbReference type="PANTHER" id="PTHR34848">
    <property type="match status" value="1"/>
</dbReference>
<name>A0ABZ0QNX0_9FIRM</name>
<comment type="similarity">
    <text evidence="7">Belongs to the CobU/CobP family.</text>
</comment>
<evidence type="ECO:0000256" key="6">
    <source>
        <dbReference type="ARBA" id="ARBA00005159"/>
    </source>
</evidence>